<organism evidence="7 8">
    <name type="scientific">Intrasporangium calvum (strain ATCC 23552 / DSM 43043 / JCM 3097 / NBRC 12989 / NCIMB 10167 / NRRL B-3866 / 7 KIP)</name>
    <dbReference type="NCBI Taxonomy" id="710696"/>
    <lineage>
        <taxon>Bacteria</taxon>
        <taxon>Bacillati</taxon>
        <taxon>Actinomycetota</taxon>
        <taxon>Actinomycetes</taxon>
        <taxon>Micrococcales</taxon>
        <taxon>Intrasporangiaceae</taxon>
        <taxon>Intrasporangium</taxon>
    </lineage>
</organism>
<feature type="transmembrane region" description="Helical" evidence="5">
    <location>
        <begin position="169"/>
        <end position="190"/>
    </location>
</feature>
<dbReference type="PANTHER" id="PTHR37422:SF13">
    <property type="entry name" value="LIPOPOLYSACCHARIDE BIOSYNTHESIS PROTEIN PA4999-RELATED"/>
    <property type="match status" value="1"/>
</dbReference>
<feature type="transmembrane region" description="Helical" evidence="5">
    <location>
        <begin position="258"/>
        <end position="277"/>
    </location>
</feature>
<dbReference type="InterPro" id="IPR007016">
    <property type="entry name" value="O-antigen_ligase-rel_domated"/>
</dbReference>
<feature type="transmembrane region" description="Helical" evidence="5">
    <location>
        <begin position="306"/>
        <end position="324"/>
    </location>
</feature>
<feature type="transmembrane region" description="Helical" evidence="5">
    <location>
        <begin position="65"/>
        <end position="84"/>
    </location>
</feature>
<feature type="transmembrane region" description="Helical" evidence="5">
    <location>
        <begin position="282"/>
        <end position="300"/>
    </location>
</feature>
<keyword evidence="4 5" id="KW-0472">Membrane</keyword>
<dbReference type="AlphaFoldDB" id="E6S8G7"/>
<dbReference type="eggNOG" id="COG3307">
    <property type="taxonomic scope" value="Bacteria"/>
</dbReference>
<dbReference type="GO" id="GO:0016020">
    <property type="term" value="C:membrane"/>
    <property type="evidence" value="ECO:0007669"/>
    <property type="project" value="UniProtKB-SubCell"/>
</dbReference>
<feature type="transmembrane region" description="Helical" evidence="5">
    <location>
        <begin position="40"/>
        <end position="58"/>
    </location>
</feature>
<evidence type="ECO:0000256" key="5">
    <source>
        <dbReference type="SAM" id="Phobius"/>
    </source>
</evidence>
<proteinExistence type="predicted"/>
<dbReference type="Pfam" id="PF04932">
    <property type="entry name" value="Wzy_C"/>
    <property type="match status" value="1"/>
</dbReference>
<keyword evidence="3 5" id="KW-1133">Transmembrane helix</keyword>
<sequence>MPGRLGGSERFGLAVLVTWVGWAGTRSALAGQALSPLSPYVVAPVSLAAGVALGTLLAPHARRRVVALSLLVATLYLLVAVLATGGPAKAPTGYANANAALAVQLTGLSGLALLSAPRGSRWPAVGAAIVSVGVALANASVAALVLGGPLLALVLAMGWKPAQRHTGKVVATGLSAAAIAVSATAVAALATQPRWPASVARFLDEARRTMWADAVRLWRENAAFGAGPGAFERVSTLGPDPDTASAHSAVLQVGAETGWVGVALLLAIVLTGVWWAAQGRPAAAVVGVATWTALVVHSMTDHLVDFPVVVLAGGIVIGWSGASARSEQLDVPEGERPR</sequence>
<evidence type="ECO:0000256" key="4">
    <source>
        <dbReference type="ARBA" id="ARBA00023136"/>
    </source>
</evidence>
<evidence type="ECO:0000313" key="8">
    <source>
        <dbReference type="Proteomes" id="UP000008914"/>
    </source>
</evidence>
<evidence type="ECO:0000256" key="3">
    <source>
        <dbReference type="ARBA" id="ARBA00022989"/>
    </source>
</evidence>
<dbReference type="HOGENOM" id="CLU_803578_0_0_11"/>
<dbReference type="STRING" id="710696.Intca_2624"/>
<feature type="domain" description="O-antigen ligase-related" evidence="6">
    <location>
        <begin position="127"/>
        <end position="266"/>
    </location>
</feature>
<dbReference type="RefSeq" id="WP_013493443.1">
    <property type="nucleotide sequence ID" value="NC_014830.1"/>
</dbReference>
<keyword evidence="8" id="KW-1185">Reference proteome</keyword>
<dbReference type="OrthoDB" id="3734424at2"/>
<comment type="subcellular location">
    <subcellularLocation>
        <location evidence="1">Membrane</location>
        <topology evidence="1">Multi-pass membrane protein</topology>
    </subcellularLocation>
</comment>
<dbReference type="InterPro" id="IPR051533">
    <property type="entry name" value="WaaL-like"/>
</dbReference>
<keyword evidence="2 5" id="KW-0812">Transmembrane</keyword>
<evidence type="ECO:0000256" key="1">
    <source>
        <dbReference type="ARBA" id="ARBA00004141"/>
    </source>
</evidence>
<evidence type="ECO:0000256" key="2">
    <source>
        <dbReference type="ARBA" id="ARBA00022692"/>
    </source>
</evidence>
<protein>
    <submittedName>
        <fullName evidence="7">O-antigen polymerase</fullName>
    </submittedName>
</protein>
<evidence type="ECO:0000259" key="6">
    <source>
        <dbReference type="Pfam" id="PF04932"/>
    </source>
</evidence>
<gene>
    <name evidence="7" type="ordered locus">Intca_2624</name>
</gene>
<dbReference type="PANTHER" id="PTHR37422">
    <property type="entry name" value="TEICHURONIC ACID BIOSYNTHESIS PROTEIN TUAE"/>
    <property type="match status" value="1"/>
</dbReference>
<feature type="transmembrane region" description="Helical" evidence="5">
    <location>
        <begin position="124"/>
        <end position="157"/>
    </location>
</feature>
<evidence type="ECO:0000313" key="7">
    <source>
        <dbReference type="EMBL" id="ADU49129.1"/>
    </source>
</evidence>
<dbReference type="Proteomes" id="UP000008914">
    <property type="component" value="Chromosome"/>
</dbReference>
<dbReference type="KEGG" id="ica:Intca_2624"/>
<name>E6S8G7_INTC7</name>
<reference evidence="7 8" key="1">
    <citation type="journal article" date="2010" name="Stand. Genomic Sci.">
        <title>Complete genome sequence of Intrasporangium calvum type strain (7 KIP).</title>
        <authorList>
            <person name="Del Rio T.G."/>
            <person name="Chertkov O."/>
            <person name="Yasawong M."/>
            <person name="Lucas S."/>
            <person name="Deshpande S."/>
            <person name="Cheng J.F."/>
            <person name="Detter C."/>
            <person name="Tapia R."/>
            <person name="Han C."/>
            <person name="Goodwin L."/>
            <person name="Pitluck S."/>
            <person name="Liolios K."/>
            <person name="Ivanova N."/>
            <person name="Mavromatis K."/>
            <person name="Pati A."/>
            <person name="Chen A."/>
            <person name="Palaniappan K."/>
            <person name="Land M."/>
            <person name="Hauser L."/>
            <person name="Chang Y.J."/>
            <person name="Jeffries C.D."/>
            <person name="Rohde M."/>
            <person name="Pukall R."/>
            <person name="Sikorski J."/>
            <person name="Goker M."/>
            <person name="Woyke T."/>
            <person name="Bristow J."/>
            <person name="Eisen J.A."/>
            <person name="Markowitz V."/>
            <person name="Hugenholtz P."/>
            <person name="Kyrpides N.C."/>
            <person name="Klenk H.P."/>
            <person name="Lapidus A."/>
        </authorList>
    </citation>
    <scope>NUCLEOTIDE SEQUENCE [LARGE SCALE GENOMIC DNA]</scope>
    <source>
        <strain evidence="8">ATCC 23552 / DSM 43043 / JCM 3097 / NBRC 12989 / 7 KIP</strain>
    </source>
</reference>
<accession>E6S8G7</accession>
<dbReference type="EMBL" id="CP002343">
    <property type="protein sequence ID" value="ADU49129.1"/>
    <property type="molecule type" value="Genomic_DNA"/>
</dbReference>